<evidence type="ECO:0000313" key="9">
    <source>
        <dbReference type="Proteomes" id="UP000219286"/>
    </source>
</evidence>
<feature type="region of interest" description="Disordered" evidence="6">
    <location>
        <begin position="228"/>
        <end position="253"/>
    </location>
</feature>
<dbReference type="PROSITE" id="PS51471">
    <property type="entry name" value="FE2OG_OXY"/>
    <property type="match status" value="1"/>
</dbReference>
<evidence type="ECO:0000256" key="5">
    <source>
        <dbReference type="RuleBase" id="RU003682"/>
    </source>
</evidence>
<dbReference type="AlphaFoldDB" id="A0A2H2ZKN4"/>
<sequence length="381" mass="43480">MATEAIPTTQLRLASPNGIVTRTILKTPLRDALPSEIPIIDISPTFSPSLEERKAVAQQVRAAAQNMGFFYIKNHGIPTDVTRDAYEACLAFFRQDKDIKMRADSRKAKWENGYRAPDTQRLNPYEGIDVRESFSYRYDPRYDDTVGEQGLSEIPEEVRRYLRCEEYPWEKTRNLPQLKESLTRHIGECLRLARALTRCFALGLGLDEGCFDGKVRYPDASYGLNYYPPLERPTGDAADDGEGYDDATEDDGEQERVSIGSHTDFQLFTILWQDSQGGLEVLNKQGQWLRARPMEGTLVVNLGDLMQRITNDEYVSTVHRARNRSGRERVSIPFFWGFGLHETCGVVVVGGEGEKRYGDVRCEEWVARRIRDMKRVGDMID</sequence>
<accession>A0A2H2ZKN4</accession>
<comment type="caution">
    <text evidence="8">The sequence shown here is derived from an EMBL/GenBank/DDBJ whole genome shotgun (WGS) entry which is preliminary data.</text>
</comment>
<dbReference type="SUPFAM" id="SSF51197">
    <property type="entry name" value="Clavaminate synthase-like"/>
    <property type="match status" value="1"/>
</dbReference>
<evidence type="ECO:0000256" key="6">
    <source>
        <dbReference type="SAM" id="MobiDB-lite"/>
    </source>
</evidence>
<feature type="domain" description="Fe2OG dioxygenase" evidence="7">
    <location>
        <begin position="216"/>
        <end position="338"/>
    </location>
</feature>
<dbReference type="GO" id="GO:0016491">
    <property type="term" value="F:oxidoreductase activity"/>
    <property type="evidence" value="ECO:0007669"/>
    <property type="project" value="UniProtKB-KW"/>
</dbReference>
<dbReference type="Pfam" id="PF03171">
    <property type="entry name" value="2OG-FeII_Oxy"/>
    <property type="match status" value="1"/>
</dbReference>
<comment type="similarity">
    <text evidence="1 5">Belongs to the iron/ascorbate-dependent oxidoreductase family.</text>
</comment>
<dbReference type="InterPro" id="IPR044861">
    <property type="entry name" value="IPNS-like_FE2OG_OXY"/>
</dbReference>
<proteinExistence type="inferred from homology"/>
<evidence type="ECO:0000256" key="1">
    <source>
        <dbReference type="ARBA" id="ARBA00008056"/>
    </source>
</evidence>
<name>A0A2H2ZKN4_TRIPA</name>
<keyword evidence="3 5" id="KW-0560">Oxidoreductase</keyword>
<dbReference type="Pfam" id="PF14226">
    <property type="entry name" value="DIOX_N"/>
    <property type="match status" value="1"/>
</dbReference>
<gene>
    <name evidence="8" type="ORF">A9Z42_0059030</name>
</gene>
<dbReference type="Gene3D" id="2.60.120.330">
    <property type="entry name" value="B-lactam Antibiotic, Isopenicillin N Synthase, Chain"/>
    <property type="match status" value="1"/>
</dbReference>
<evidence type="ECO:0000313" key="8">
    <source>
        <dbReference type="EMBL" id="OTA05242.1"/>
    </source>
</evidence>
<dbReference type="PANTHER" id="PTHR10209:SF804">
    <property type="entry name" value="FE2OG DIOXYGENASE DOMAIN-CONTAINING PROTEIN"/>
    <property type="match status" value="1"/>
</dbReference>
<dbReference type="Proteomes" id="UP000219286">
    <property type="component" value="Unassembled WGS sequence"/>
</dbReference>
<reference evidence="8 9" key="1">
    <citation type="journal article" date="2015" name="Genome Announc.">
        <title>Genome sequence and annotation of Trichoderma parareesei, the ancestor of the cellulase producer Trichoderma reesei.</title>
        <authorList>
            <person name="Yang D."/>
            <person name="Pomraning K."/>
            <person name="Kopchinskiy A."/>
            <person name="Karimi Aghcheh R."/>
            <person name="Atanasova L."/>
            <person name="Chenthamara K."/>
            <person name="Baker S.E."/>
            <person name="Zhang R."/>
            <person name="Shen Q."/>
            <person name="Freitag M."/>
            <person name="Kubicek C.P."/>
            <person name="Druzhinina I.S."/>
        </authorList>
    </citation>
    <scope>NUCLEOTIDE SEQUENCE [LARGE SCALE GENOMIC DNA]</scope>
    <source>
        <strain evidence="8 9">CBS 125925</strain>
    </source>
</reference>
<dbReference type="PANTHER" id="PTHR10209">
    <property type="entry name" value="OXIDOREDUCTASE, 2OG-FE II OXYGENASE FAMILY PROTEIN"/>
    <property type="match status" value="1"/>
</dbReference>
<dbReference type="GO" id="GO:0044283">
    <property type="term" value="P:small molecule biosynthetic process"/>
    <property type="evidence" value="ECO:0007669"/>
    <property type="project" value="UniProtKB-ARBA"/>
</dbReference>
<dbReference type="OrthoDB" id="627829at2759"/>
<keyword evidence="9" id="KW-1185">Reference proteome</keyword>
<dbReference type="InterPro" id="IPR026992">
    <property type="entry name" value="DIOX_N"/>
</dbReference>
<evidence type="ECO:0000259" key="7">
    <source>
        <dbReference type="PROSITE" id="PS51471"/>
    </source>
</evidence>
<organism evidence="8 9">
    <name type="scientific">Trichoderma parareesei</name>
    <name type="common">Filamentous fungus</name>
    <dbReference type="NCBI Taxonomy" id="858221"/>
    <lineage>
        <taxon>Eukaryota</taxon>
        <taxon>Fungi</taxon>
        <taxon>Dikarya</taxon>
        <taxon>Ascomycota</taxon>
        <taxon>Pezizomycotina</taxon>
        <taxon>Sordariomycetes</taxon>
        <taxon>Hypocreomycetidae</taxon>
        <taxon>Hypocreales</taxon>
        <taxon>Hypocreaceae</taxon>
        <taxon>Trichoderma</taxon>
    </lineage>
</organism>
<dbReference type="GO" id="GO:0046872">
    <property type="term" value="F:metal ion binding"/>
    <property type="evidence" value="ECO:0007669"/>
    <property type="project" value="UniProtKB-KW"/>
</dbReference>
<dbReference type="EMBL" id="LFMI01000585">
    <property type="protein sequence ID" value="OTA05242.1"/>
    <property type="molecule type" value="Genomic_DNA"/>
</dbReference>
<keyword evidence="4 5" id="KW-0408">Iron</keyword>
<evidence type="ECO:0000256" key="2">
    <source>
        <dbReference type="ARBA" id="ARBA00022723"/>
    </source>
</evidence>
<dbReference type="InterPro" id="IPR005123">
    <property type="entry name" value="Oxoglu/Fe-dep_dioxygenase_dom"/>
</dbReference>
<protein>
    <submittedName>
        <fullName evidence="8">2OG-Fe(II) oxygenase superfamily protein</fullName>
    </submittedName>
</protein>
<dbReference type="PRINTS" id="PR00682">
    <property type="entry name" value="IPNSYNTHASE"/>
</dbReference>
<dbReference type="InterPro" id="IPR027443">
    <property type="entry name" value="IPNS-like_sf"/>
</dbReference>
<keyword evidence="2 5" id="KW-0479">Metal-binding</keyword>
<evidence type="ECO:0000256" key="3">
    <source>
        <dbReference type="ARBA" id="ARBA00023002"/>
    </source>
</evidence>
<evidence type="ECO:0000256" key="4">
    <source>
        <dbReference type="ARBA" id="ARBA00023004"/>
    </source>
</evidence>
<feature type="compositionally biased region" description="Acidic residues" evidence="6">
    <location>
        <begin position="237"/>
        <end position="253"/>
    </location>
</feature>